<evidence type="ECO:0000313" key="5">
    <source>
        <dbReference type="Proteomes" id="UP000192727"/>
    </source>
</evidence>
<proteinExistence type="predicted"/>
<dbReference type="EMBL" id="CP020557">
    <property type="protein sequence ID" value="ARF66702.1"/>
    <property type="molecule type" value="Genomic_DNA"/>
</dbReference>
<evidence type="ECO:0000313" key="3">
    <source>
        <dbReference type="EMBL" id="ARF67065.1"/>
    </source>
</evidence>
<name>A0A1V0UNZ7_9BACL</name>
<dbReference type="EMBL" id="CP020557">
    <property type="protein sequence ID" value="ARF69496.1"/>
    <property type="molecule type" value="Genomic_DNA"/>
</dbReference>
<protein>
    <submittedName>
        <fullName evidence="2">Uncharacterized protein</fullName>
    </submittedName>
</protein>
<accession>A0A1V0UNZ7</accession>
<evidence type="ECO:0000256" key="1">
    <source>
        <dbReference type="SAM" id="Coils"/>
    </source>
</evidence>
<evidence type="ECO:0000313" key="4">
    <source>
        <dbReference type="EMBL" id="ARF69496.1"/>
    </source>
</evidence>
<sequence length="247" mass="29232">MNINDALKNIRRINEYLNRMSFPTQHLQTQMKLISRDFRITQQLQMSFKNLAPTFEAIQKQQELRKLTIDWKTKLKPIAEKSRRISETLANLKNLKAPILDEIYPHIDGVTSTLKDFYIKDHETKLQVDDLIVKSKKKRWNLEALLNFSLQVMAIYITIFLSSQSSDMLEQFHREEVNQRERHHQENIQQKERHHQELIGQLRNNNQQKNQIAGIEDYLEKLLDSIILSIPESSDDAQIGQQDLEDE</sequence>
<dbReference type="EMBL" id="CP020557">
    <property type="protein sequence ID" value="ARF67065.1"/>
    <property type="molecule type" value="Genomic_DNA"/>
</dbReference>
<organism evidence="2 5">
    <name type="scientific">Paenibacillus larvae subsp. pulvifaciens</name>
    <dbReference type="NCBI Taxonomy" id="1477"/>
    <lineage>
        <taxon>Bacteria</taxon>
        <taxon>Bacillati</taxon>
        <taxon>Bacillota</taxon>
        <taxon>Bacilli</taxon>
        <taxon>Bacillales</taxon>
        <taxon>Paenibacillaceae</taxon>
        <taxon>Paenibacillus</taxon>
    </lineage>
</organism>
<feature type="coiled-coil region" evidence="1">
    <location>
        <begin position="174"/>
        <end position="208"/>
    </location>
</feature>
<dbReference type="Proteomes" id="UP000192727">
    <property type="component" value="Chromosome"/>
</dbReference>
<keyword evidence="1" id="KW-0175">Coiled coil</keyword>
<gene>
    <name evidence="2" type="ORF">B7C51_01095</name>
    <name evidence="3" type="ORF">B7C51_03425</name>
    <name evidence="4" type="ORF">B7C51_19250</name>
</gene>
<dbReference type="RefSeq" id="WP_083038231.1">
    <property type="nucleotide sequence ID" value="NZ_CP020557.1"/>
</dbReference>
<dbReference type="AlphaFoldDB" id="A0A1V0UNZ7"/>
<reference evidence="2 5" key="1">
    <citation type="submission" date="2017-03" db="EMBL/GenBank/DDBJ databases">
        <title>Paenibacillus larvae genome sequencing.</title>
        <authorList>
            <person name="Dingman D.W."/>
        </authorList>
    </citation>
    <scope>NUCLEOTIDE SEQUENCE [LARGE SCALE GENOMIC DNA]</scope>
    <source>
        <strain evidence="2 5">SAG 10367</strain>
    </source>
</reference>
<evidence type="ECO:0000313" key="2">
    <source>
        <dbReference type="EMBL" id="ARF66702.1"/>
    </source>
</evidence>